<evidence type="ECO:0000259" key="15">
    <source>
        <dbReference type="PROSITE" id="PS51059"/>
    </source>
</evidence>
<keyword evidence="8" id="KW-0862">Zinc</keyword>
<dbReference type="Gene3D" id="1.20.142.10">
    <property type="entry name" value="Poly(ADP-ribose) polymerase, regulatory domain"/>
    <property type="match status" value="1"/>
</dbReference>
<dbReference type="OMA" id="HHITTDN"/>
<dbReference type="SMART" id="SM00773">
    <property type="entry name" value="WGR"/>
    <property type="match status" value="1"/>
</dbReference>
<keyword evidence="9 13" id="KW-0520">NAD</keyword>
<keyword evidence="2 13" id="KW-0328">Glycosyltransferase</keyword>
<keyword evidence="4" id="KW-0548">Nucleotidyltransferase</keyword>
<dbReference type="PANTHER" id="PTHR10459:SF66">
    <property type="entry name" value="PROTEIN MONO-ADP-RIBOSYLTRANSFERASE PARP3"/>
    <property type="match status" value="1"/>
</dbReference>
<keyword evidence="6" id="KW-0677">Repeat</keyword>
<dbReference type="GO" id="GO:0006302">
    <property type="term" value="P:double-strand break repair"/>
    <property type="evidence" value="ECO:0007669"/>
    <property type="project" value="TreeGrafter"/>
</dbReference>
<keyword evidence="5" id="KW-0479">Metal-binding</keyword>
<sequence>MPPKRKAAAAKAGGKKKKVEDPPATDSKSDIKKKVEALKTAEKGKKKTYVVDSYYSGSGAVYEDFDCMLNQTNISQNNNKYYVIQLIQSGKNYTVWSRWGRVGEPGANQMTSFSDVSQAIKSFEKKFQDKTRNKWAERANFAPVAGKYTLIEVEQSEDVKEDLKKLSELEAGGSKTTTKSSEYAPSKLDTPTQKLLDLIFDNNMFQEQMANFELDVKKMPLGKLSKAQLAKGFDALEDIETAINNKAGTKKLQELSSRFYTLIPHSFGRKLPPTISDAETLQNKKDMLLVLSDIVIAQDIKREQDETMSQSQAAVAPNPLDVNYELLKCKLEHLAPKSKEHKVISTYVDQTKGGWRQAKLLNVWKVAREGEDKRFAAHDSIENRRLLWHGTNVAVVAAILKTGLRIMPHSGGRVGCGIYFASEHAKSAAYVRSTNNGTGIMFLNEVVLGKEHHITQGDGSLKKAPSGYNCIIAKGRQEPDPKKDTNLVLDGKKVAVPQGKPVNQSKYNNSHFSQSEYLVYSESQNRIRYMLEFNFH</sequence>
<feature type="domain" description="PARP catalytic" evidence="15">
    <location>
        <begin position="318"/>
        <end position="536"/>
    </location>
</feature>
<dbReference type="GO" id="GO:0035861">
    <property type="term" value="C:site of double-strand break"/>
    <property type="evidence" value="ECO:0007669"/>
    <property type="project" value="TreeGrafter"/>
</dbReference>
<dbReference type="SUPFAM" id="SSF56399">
    <property type="entry name" value="ADP-ribosylation"/>
    <property type="match status" value="1"/>
</dbReference>
<name>A0A913ZS13_PATMI</name>
<dbReference type="PROSITE" id="PS51977">
    <property type="entry name" value="WGR"/>
    <property type="match status" value="1"/>
</dbReference>
<dbReference type="GO" id="GO:0016779">
    <property type="term" value="F:nucleotidyltransferase activity"/>
    <property type="evidence" value="ECO:0007669"/>
    <property type="project" value="UniProtKB-KW"/>
</dbReference>
<dbReference type="SUPFAM" id="SSF142921">
    <property type="entry name" value="WGR domain-like"/>
    <property type="match status" value="1"/>
</dbReference>
<dbReference type="CDD" id="cd08002">
    <property type="entry name" value="WGR_PARP3_like"/>
    <property type="match status" value="1"/>
</dbReference>
<dbReference type="Pfam" id="PF05406">
    <property type="entry name" value="WGR"/>
    <property type="match status" value="1"/>
</dbReference>
<organism evidence="18 19">
    <name type="scientific">Patiria miniata</name>
    <name type="common">Bat star</name>
    <name type="synonym">Asterina miniata</name>
    <dbReference type="NCBI Taxonomy" id="46514"/>
    <lineage>
        <taxon>Eukaryota</taxon>
        <taxon>Metazoa</taxon>
        <taxon>Echinodermata</taxon>
        <taxon>Eleutherozoa</taxon>
        <taxon>Asterozoa</taxon>
        <taxon>Asteroidea</taxon>
        <taxon>Valvatacea</taxon>
        <taxon>Valvatida</taxon>
        <taxon>Asterinidae</taxon>
        <taxon>Patiria</taxon>
    </lineage>
</organism>
<dbReference type="InterPro" id="IPR050800">
    <property type="entry name" value="ARTD/PARP"/>
</dbReference>
<dbReference type="OrthoDB" id="2017365at2759"/>
<dbReference type="GO" id="GO:1990404">
    <property type="term" value="F:NAD+-protein mono-ADP-ribosyltransferase activity"/>
    <property type="evidence" value="ECO:0007669"/>
    <property type="project" value="TreeGrafter"/>
</dbReference>
<dbReference type="EnsemblMetazoa" id="XM_038198499.1">
    <property type="protein sequence ID" value="XP_038054427.1"/>
    <property type="gene ID" value="LOC119726699"/>
</dbReference>
<dbReference type="Pfam" id="PF00644">
    <property type="entry name" value="PARP"/>
    <property type="match status" value="1"/>
</dbReference>
<dbReference type="FunFam" id="2.20.140.10:FF:000001">
    <property type="entry name" value="Poly [ADP-ribose] polymerase"/>
    <property type="match status" value="1"/>
</dbReference>
<dbReference type="RefSeq" id="XP_038054427.1">
    <property type="nucleotide sequence ID" value="XM_038198499.1"/>
</dbReference>
<keyword evidence="3 13" id="KW-0808">Transferase</keyword>
<keyword evidence="7" id="KW-0863">Zinc-finger</keyword>
<dbReference type="Proteomes" id="UP000887568">
    <property type="component" value="Unplaced"/>
</dbReference>
<dbReference type="InterPro" id="IPR036930">
    <property type="entry name" value="WGR_dom_sf"/>
</dbReference>
<evidence type="ECO:0000256" key="9">
    <source>
        <dbReference type="ARBA" id="ARBA00023027"/>
    </source>
</evidence>
<evidence type="ECO:0000256" key="11">
    <source>
        <dbReference type="ARBA" id="ARBA00023242"/>
    </source>
</evidence>
<dbReference type="EC" id="2.4.2.-" evidence="13"/>
<dbReference type="GeneID" id="119726699"/>
<dbReference type="PANTHER" id="PTHR10459">
    <property type="entry name" value="DNA LIGASE"/>
    <property type="match status" value="1"/>
</dbReference>
<dbReference type="InterPro" id="IPR012317">
    <property type="entry name" value="Poly(ADP-ribose)pol_cat_dom"/>
</dbReference>
<dbReference type="Pfam" id="PF02877">
    <property type="entry name" value="PARP_reg"/>
    <property type="match status" value="1"/>
</dbReference>
<evidence type="ECO:0000256" key="7">
    <source>
        <dbReference type="ARBA" id="ARBA00022771"/>
    </source>
</evidence>
<keyword evidence="19" id="KW-1185">Reference proteome</keyword>
<dbReference type="GO" id="GO:0005730">
    <property type="term" value="C:nucleolus"/>
    <property type="evidence" value="ECO:0007669"/>
    <property type="project" value="TreeGrafter"/>
</dbReference>
<feature type="domain" description="PARP alpha-helical" evidence="16">
    <location>
        <begin position="185"/>
        <end position="302"/>
    </location>
</feature>
<evidence type="ECO:0000256" key="14">
    <source>
        <dbReference type="SAM" id="MobiDB-lite"/>
    </source>
</evidence>
<evidence type="ECO:0000256" key="10">
    <source>
        <dbReference type="ARBA" id="ARBA00023125"/>
    </source>
</evidence>
<dbReference type="InterPro" id="IPR008893">
    <property type="entry name" value="WGR_domain"/>
</dbReference>
<dbReference type="InterPro" id="IPR036616">
    <property type="entry name" value="Poly(ADP-ribose)pol_reg_dom_sf"/>
</dbReference>
<dbReference type="FunFam" id="1.20.142.10:FF:000001">
    <property type="entry name" value="Poly [ADP-ribose] polymerase"/>
    <property type="match status" value="1"/>
</dbReference>
<evidence type="ECO:0000256" key="12">
    <source>
        <dbReference type="ARBA" id="ARBA00024347"/>
    </source>
</evidence>
<evidence type="ECO:0000259" key="17">
    <source>
        <dbReference type="PROSITE" id="PS51977"/>
    </source>
</evidence>
<evidence type="ECO:0000256" key="5">
    <source>
        <dbReference type="ARBA" id="ARBA00022723"/>
    </source>
</evidence>
<proteinExistence type="inferred from homology"/>
<evidence type="ECO:0000313" key="18">
    <source>
        <dbReference type="EnsemblMetazoa" id="XP_038054427.1"/>
    </source>
</evidence>
<dbReference type="GO" id="GO:0003677">
    <property type="term" value="F:DNA binding"/>
    <property type="evidence" value="ECO:0007669"/>
    <property type="project" value="UniProtKB-KW"/>
</dbReference>
<dbReference type="SUPFAM" id="SSF47587">
    <property type="entry name" value="Domain of poly(ADP-ribose) polymerase"/>
    <property type="match status" value="1"/>
</dbReference>
<keyword evidence="11" id="KW-0539">Nucleus</keyword>
<evidence type="ECO:0000256" key="13">
    <source>
        <dbReference type="RuleBase" id="RU362114"/>
    </source>
</evidence>
<accession>A0A913ZS13</accession>
<dbReference type="GO" id="GO:0003950">
    <property type="term" value="F:NAD+ poly-ADP-ribosyltransferase activity"/>
    <property type="evidence" value="ECO:0007669"/>
    <property type="project" value="UniProtKB-UniRule"/>
</dbReference>
<dbReference type="FunFam" id="3.90.228.10:FF:000009">
    <property type="entry name" value="Poly [ADP-ribose] polymerase"/>
    <property type="match status" value="1"/>
</dbReference>
<keyword evidence="10" id="KW-0238">DNA-binding</keyword>
<evidence type="ECO:0000256" key="2">
    <source>
        <dbReference type="ARBA" id="ARBA00022676"/>
    </source>
</evidence>
<protein>
    <recommendedName>
        <fullName evidence="13">Poly [ADP-ribose] polymerase</fullName>
        <shortName evidence="13">PARP</shortName>
        <ecNumber evidence="13">2.4.2.-</ecNumber>
    </recommendedName>
</protein>
<dbReference type="PROSITE" id="PS51060">
    <property type="entry name" value="PARP_ALPHA_HD"/>
    <property type="match status" value="1"/>
</dbReference>
<reference evidence="18" key="1">
    <citation type="submission" date="2022-11" db="UniProtKB">
        <authorList>
            <consortium name="EnsemblMetazoa"/>
        </authorList>
    </citation>
    <scope>IDENTIFICATION</scope>
</reference>
<dbReference type="CDD" id="cd01437">
    <property type="entry name" value="parp_like"/>
    <property type="match status" value="1"/>
</dbReference>
<feature type="region of interest" description="Disordered" evidence="14">
    <location>
        <begin position="1"/>
        <end position="31"/>
    </location>
</feature>
<dbReference type="GO" id="GO:0070212">
    <property type="term" value="P:protein poly-ADP-ribosylation"/>
    <property type="evidence" value="ECO:0007669"/>
    <property type="project" value="TreeGrafter"/>
</dbReference>
<evidence type="ECO:0000256" key="3">
    <source>
        <dbReference type="ARBA" id="ARBA00022679"/>
    </source>
</evidence>
<comment type="similarity">
    <text evidence="12">Belongs to the ARTD/PARP family.</text>
</comment>
<evidence type="ECO:0000259" key="16">
    <source>
        <dbReference type="PROSITE" id="PS51060"/>
    </source>
</evidence>
<dbReference type="InterPro" id="IPR004102">
    <property type="entry name" value="Poly(ADP-ribose)pol_reg_dom"/>
</dbReference>
<evidence type="ECO:0000313" key="19">
    <source>
        <dbReference type="Proteomes" id="UP000887568"/>
    </source>
</evidence>
<dbReference type="PROSITE" id="PS51059">
    <property type="entry name" value="PARP_CATALYTIC"/>
    <property type="match status" value="1"/>
</dbReference>
<evidence type="ECO:0000256" key="8">
    <source>
        <dbReference type="ARBA" id="ARBA00022833"/>
    </source>
</evidence>
<dbReference type="GO" id="GO:0008270">
    <property type="term" value="F:zinc ion binding"/>
    <property type="evidence" value="ECO:0007669"/>
    <property type="project" value="UniProtKB-KW"/>
</dbReference>
<evidence type="ECO:0000256" key="1">
    <source>
        <dbReference type="ARBA" id="ARBA00004123"/>
    </source>
</evidence>
<feature type="domain" description="WGR" evidence="17">
    <location>
        <begin position="58"/>
        <end position="148"/>
    </location>
</feature>
<dbReference type="Gene3D" id="3.90.228.10">
    <property type="match status" value="1"/>
</dbReference>
<comment type="subcellular location">
    <subcellularLocation>
        <location evidence="1">Nucleus</location>
    </subcellularLocation>
</comment>
<feature type="compositionally biased region" description="Basic residues" evidence="14">
    <location>
        <begin position="1"/>
        <end position="17"/>
    </location>
</feature>
<evidence type="ECO:0000256" key="6">
    <source>
        <dbReference type="ARBA" id="ARBA00022737"/>
    </source>
</evidence>
<dbReference type="AlphaFoldDB" id="A0A913ZS13"/>
<evidence type="ECO:0000256" key="4">
    <source>
        <dbReference type="ARBA" id="ARBA00022695"/>
    </source>
</evidence>
<dbReference type="Gene3D" id="2.20.140.10">
    <property type="entry name" value="WGR domain"/>
    <property type="match status" value="1"/>
</dbReference>